<evidence type="ECO:0000256" key="1">
    <source>
        <dbReference type="ARBA" id="ARBA00004792"/>
    </source>
</evidence>
<feature type="domain" description="Fe2OG dioxygenase" evidence="4">
    <location>
        <begin position="178"/>
        <end position="280"/>
    </location>
</feature>
<comment type="caution">
    <text evidence="5">The sequence shown here is derived from an EMBL/GenBank/DDBJ whole genome shotgun (WGS) entry which is preliminary data.</text>
</comment>
<dbReference type="Pfam" id="PF03171">
    <property type="entry name" value="2OG-FeII_Oxy"/>
    <property type="match status" value="1"/>
</dbReference>
<evidence type="ECO:0000313" key="5">
    <source>
        <dbReference type="EMBL" id="MBP2331668.1"/>
    </source>
</evidence>
<dbReference type="InterPro" id="IPR044861">
    <property type="entry name" value="IPNS-like_FE2OG_OXY"/>
</dbReference>
<dbReference type="PANTHER" id="PTHR47990">
    <property type="entry name" value="2-OXOGLUTARATE (2OG) AND FE(II)-DEPENDENT OXYGENASE SUPERFAMILY PROTEIN-RELATED"/>
    <property type="match status" value="1"/>
</dbReference>
<protein>
    <submittedName>
        <fullName evidence="5">Isopenicillin N synthase-like dioxygenase</fullName>
    </submittedName>
</protein>
<gene>
    <name evidence="5" type="ORF">JOF33_000367</name>
</gene>
<dbReference type="Proteomes" id="UP001519305">
    <property type="component" value="Unassembled WGS sequence"/>
</dbReference>
<name>A0ABS4U4U1_9CORY</name>
<comment type="pathway">
    <text evidence="1">Antibiotic biosynthesis.</text>
</comment>
<organism evidence="5 6">
    <name type="scientific">Corynebacterium freneyi</name>
    <dbReference type="NCBI Taxonomy" id="134034"/>
    <lineage>
        <taxon>Bacteria</taxon>
        <taxon>Bacillati</taxon>
        <taxon>Actinomycetota</taxon>
        <taxon>Actinomycetes</taxon>
        <taxon>Mycobacteriales</taxon>
        <taxon>Corynebacteriaceae</taxon>
        <taxon>Corynebacterium</taxon>
    </lineage>
</organism>
<evidence type="ECO:0000256" key="3">
    <source>
        <dbReference type="RuleBase" id="RU003682"/>
    </source>
</evidence>
<dbReference type="PROSITE" id="PS51471">
    <property type="entry name" value="FE2OG_OXY"/>
    <property type="match status" value="1"/>
</dbReference>
<comment type="similarity">
    <text evidence="3">Belongs to the iron/ascorbate-dependent oxidoreductase family.</text>
</comment>
<dbReference type="InterPro" id="IPR026992">
    <property type="entry name" value="DIOX_N"/>
</dbReference>
<reference evidence="5 6" key="1">
    <citation type="submission" date="2021-03" db="EMBL/GenBank/DDBJ databases">
        <title>Sequencing the genomes of 1000 actinobacteria strains.</title>
        <authorList>
            <person name="Klenk H.-P."/>
        </authorList>
    </citation>
    <scope>NUCLEOTIDE SEQUENCE [LARGE SCALE GENOMIC DNA]</scope>
    <source>
        <strain evidence="5 6">DSM 44506</strain>
    </source>
</reference>
<evidence type="ECO:0000313" key="6">
    <source>
        <dbReference type="Proteomes" id="UP001519305"/>
    </source>
</evidence>
<keyword evidence="2" id="KW-0045">Antibiotic biosynthesis</keyword>
<dbReference type="Gene3D" id="2.60.120.330">
    <property type="entry name" value="B-lactam Antibiotic, Isopenicillin N Synthase, Chain"/>
    <property type="match status" value="1"/>
</dbReference>
<proteinExistence type="inferred from homology"/>
<dbReference type="SUPFAM" id="SSF51197">
    <property type="entry name" value="Clavaminate synthase-like"/>
    <property type="match status" value="1"/>
</dbReference>
<dbReference type="InterPro" id="IPR005123">
    <property type="entry name" value="Oxoglu/Fe-dep_dioxygenase_dom"/>
</dbReference>
<dbReference type="InterPro" id="IPR027443">
    <property type="entry name" value="IPNS-like_sf"/>
</dbReference>
<dbReference type="Pfam" id="PF14226">
    <property type="entry name" value="DIOX_N"/>
    <property type="match status" value="1"/>
</dbReference>
<evidence type="ECO:0000259" key="4">
    <source>
        <dbReference type="PROSITE" id="PS51471"/>
    </source>
</evidence>
<dbReference type="EMBL" id="JAGINY010000001">
    <property type="protein sequence ID" value="MBP2331668.1"/>
    <property type="molecule type" value="Genomic_DNA"/>
</dbReference>
<dbReference type="RefSeq" id="WP_209651936.1">
    <property type="nucleotide sequence ID" value="NZ_CP047357.1"/>
</dbReference>
<keyword evidence="6" id="KW-1185">Reference proteome</keyword>
<dbReference type="InterPro" id="IPR050231">
    <property type="entry name" value="Iron_ascorbate_oxido_reductase"/>
</dbReference>
<keyword evidence="3" id="KW-0479">Metal-binding</keyword>
<accession>A0ABS4U4U1</accession>
<sequence length="338" mass="37732">MNATTTTTTAADTDALPVVDLSRAGEPGFRDHLLRAAHEVGFFYLTGTGIPQETFDELFALAEEFFALPDDAKKKVENLASPHFRGWARHGGEYTNGEIDWREQIDIGIDRDPIPVEDIRHDYEILIGPNLWPEELPRFREAIITYRERLHDVARSLLHEWLAALGQDPGALDDAFADPDTLIKVIRYPGRSEDEGRQGVGAHKDSGILTLLLLAPGSTGLQVKTDSGWRDVPPREGSLVVNIGEMLELVTDGYLKATVHRVLSPEPGTTRLSIPLFFNPNYSATLERLPLPAELAREATGYRSTDDDVLHRTYGKNTLKFRVRSHPDVTAKHHPHLL</sequence>
<keyword evidence="3" id="KW-0408">Iron</keyword>
<evidence type="ECO:0000256" key="2">
    <source>
        <dbReference type="ARBA" id="ARBA00023194"/>
    </source>
</evidence>
<keyword evidence="3" id="KW-0560">Oxidoreductase</keyword>